<dbReference type="Gene3D" id="3.90.1750.10">
    <property type="entry name" value="Hect, E3 ligase catalytic domains"/>
    <property type="match status" value="1"/>
</dbReference>
<dbReference type="PROSITE" id="PS50237">
    <property type="entry name" value="HECT"/>
    <property type="match status" value="1"/>
</dbReference>
<keyword evidence="3" id="KW-0436">Ligase</keyword>
<protein>
    <submittedName>
        <fullName evidence="3">E3 ubiquitin- ligase UPL1-like</fullName>
    </submittedName>
</protein>
<evidence type="ECO:0000259" key="2">
    <source>
        <dbReference type="PROSITE" id="PS50237"/>
    </source>
</evidence>
<keyword evidence="4" id="KW-1185">Reference proteome</keyword>
<dbReference type="EMBL" id="CACTIH010005440">
    <property type="protein sequence ID" value="CAA2992689.1"/>
    <property type="molecule type" value="Genomic_DNA"/>
</dbReference>
<dbReference type="Proteomes" id="UP000594638">
    <property type="component" value="Unassembled WGS sequence"/>
</dbReference>
<proteinExistence type="predicted"/>
<dbReference type="OrthoDB" id="1828462at2759"/>
<organism evidence="3 4">
    <name type="scientific">Olea europaea subsp. europaea</name>
    <dbReference type="NCBI Taxonomy" id="158383"/>
    <lineage>
        <taxon>Eukaryota</taxon>
        <taxon>Viridiplantae</taxon>
        <taxon>Streptophyta</taxon>
        <taxon>Embryophyta</taxon>
        <taxon>Tracheophyta</taxon>
        <taxon>Spermatophyta</taxon>
        <taxon>Magnoliopsida</taxon>
        <taxon>eudicotyledons</taxon>
        <taxon>Gunneridae</taxon>
        <taxon>Pentapetalae</taxon>
        <taxon>asterids</taxon>
        <taxon>lamiids</taxon>
        <taxon>Lamiales</taxon>
        <taxon>Oleaceae</taxon>
        <taxon>Oleeae</taxon>
        <taxon>Olea</taxon>
    </lineage>
</organism>
<sequence>MTCIRIASLNASIDVKIVEQEKFIYSWEIINGEEQQIVVEQVEIFKSTILFEETEAIGVASIVFVFGTLVVWDRQTLVREHEIFATFSVFSMYYLMWSLLSHESLSENAYILVAEVLRKLVSIAPIHCHLFIVELAGSVQSLTKFATEELHVFGKVEKALLPSTTSHGPPVFRVLQALSSLVVLLNDKDKTKKILPKEEQATAISVVGDITVTLEPLWQELSNCISKIESHSDTFSEQSPSTSVTVISKSQGVMPSLPTGAQNILPYIESFFVTCEKLHPGQSGSGHNFGINEVSDVEEAAASVCHQLRMRSAQDLKGRLTVHFQGEEGIDASGTSKVPLEGFSALS</sequence>
<dbReference type="GO" id="GO:0016874">
    <property type="term" value="F:ligase activity"/>
    <property type="evidence" value="ECO:0007669"/>
    <property type="project" value="UniProtKB-KW"/>
</dbReference>
<comment type="caution">
    <text evidence="3">The sequence shown here is derived from an EMBL/GenBank/DDBJ whole genome shotgun (WGS) entry which is preliminary data.</text>
</comment>
<evidence type="ECO:0000313" key="3">
    <source>
        <dbReference type="EMBL" id="CAA2992689.1"/>
    </source>
</evidence>
<comment type="caution">
    <text evidence="1">Lacks conserved residue(s) required for the propagation of feature annotation.</text>
</comment>
<gene>
    <name evidence="3" type="ORF">OLEA9_A056823</name>
</gene>
<evidence type="ECO:0000256" key="1">
    <source>
        <dbReference type="PROSITE-ProRule" id="PRU00104"/>
    </source>
</evidence>
<dbReference type="GO" id="GO:0004842">
    <property type="term" value="F:ubiquitin-protein transferase activity"/>
    <property type="evidence" value="ECO:0007669"/>
    <property type="project" value="InterPro"/>
</dbReference>
<dbReference type="InterPro" id="IPR000569">
    <property type="entry name" value="HECT_dom"/>
</dbReference>
<dbReference type="Gramene" id="OE9A056823T1">
    <property type="protein sequence ID" value="OE9A056823C1"/>
    <property type="gene ID" value="OE9A056823"/>
</dbReference>
<feature type="domain" description="HECT" evidence="2">
    <location>
        <begin position="312"/>
        <end position="337"/>
    </location>
</feature>
<reference evidence="3 4" key="1">
    <citation type="submission" date="2019-12" db="EMBL/GenBank/DDBJ databases">
        <authorList>
            <person name="Alioto T."/>
            <person name="Alioto T."/>
            <person name="Gomez Garrido J."/>
        </authorList>
    </citation>
    <scope>NUCLEOTIDE SEQUENCE [LARGE SCALE GENOMIC DNA]</scope>
</reference>
<accession>A0A8S0SK78</accession>
<dbReference type="AlphaFoldDB" id="A0A8S0SK78"/>
<keyword evidence="1" id="KW-0833">Ubl conjugation pathway</keyword>
<name>A0A8S0SK78_OLEEU</name>
<evidence type="ECO:0000313" key="4">
    <source>
        <dbReference type="Proteomes" id="UP000594638"/>
    </source>
</evidence>